<feature type="region of interest" description="Disordered" evidence="1">
    <location>
        <begin position="242"/>
        <end position="275"/>
    </location>
</feature>
<comment type="caution">
    <text evidence="2">The sequence shown here is derived from an EMBL/GenBank/DDBJ whole genome shotgun (WGS) entry which is preliminary data.</text>
</comment>
<accession>A0A4U0XVT2</accession>
<dbReference type="EMBL" id="NAJQ01000068">
    <property type="protein sequence ID" value="TKA80556.1"/>
    <property type="molecule type" value="Genomic_DNA"/>
</dbReference>
<gene>
    <name evidence="2" type="ORF">B0A55_02017</name>
</gene>
<feature type="compositionally biased region" description="Polar residues" evidence="1">
    <location>
        <begin position="265"/>
        <end position="274"/>
    </location>
</feature>
<sequence length="345" mass="36747">MSANKQQLHWTQRVALVRHNLHSAGRTGDFTFFKVLQASGLLEGTNHVATLSDALGDDADTVLAAMDNLNAGLAYVHEDAFKNVYDNLKDSMRDENKEGAKSKLYVDVTMQKSMADMAIDKMASSAIALINQQPMHVQELAANVWITGATIVADVVEVALQQMDSLETKVDDFIRLEDARSIVKASVICAITGLKGVFLLMDPNSPQTPEKSSPRSASIASAGSAMFRRLSTAFTPATASAPASRSASVAPSSSNFASNSASFNRNGSVSSLSGNPVYRTPNYVRNSVSHGCPTSMPAASDFFSHKLAMIPPTPAFEEPTDPFDTSLPPVPAVPEIAAIQPTVVS</sequence>
<reference evidence="2 3" key="1">
    <citation type="submission" date="2017-03" db="EMBL/GenBank/DDBJ databases">
        <title>Genomes of endolithic fungi from Antarctica.</title>
        <authorList>
            <person name="Coleine C."/>
            <person name="Masonjones S."/>
            <person name="Stajich J.E."/>
        </authorList>
    </citation>
    <scope>NUCLEOTIDE SEQUENCE [LARGE SCALE GENOMIC DNA]</scope>
    <source>
        <strain evidence="2 3">CCFEE 5184</strain>
    </source>
</reference>
<dbReference type="Proteomes" id="UP000309340">
    <property type="component" value="Unassembled WGS sequence"/>
</dbReference>
<evidence type="ECO:0000313" key="3">
    <source>
        <dbReference type="Proteomes" id="UP000309340"/>
    </source>
</evidence>
<evidence type="ECO:0000256" key="1">
    <source>
        <dbReference type="SAM" id="MobiDB-lite"/>
    </source>
</evidence>
<protein>
    <submittedName>
        <fullName evidence="2">Uncharacterized protein</fullName>
    </submittedName>
</protein>
<organism evidence="2 3">
    <name type="scientific">Friedmanniomyces simplex</name>
    <dbReference type="NCBI Taxonomy" id="329884"/>
    <lineage>
        <taxon>Eukaryota</taxon>
        <taxon>Fungi</taxon>
        <taxon>Dikarya</taxon>
        <taxon>Ascomycota</taxon>
        <taxon>Pezizomycotina</taxon>
        <taxon>Dothideomycetes</taxon>
        <taxon>Dothideomycetidae</taxon>
        <taxon>Mycosphaerellales</taxon>
        <taxon>Teratosphaeriaceae</taxon>
        <taxon>Friedmanniomyces</taxon>
    </lineage>
</organism>
<feature type="compositionally biased region" description="Low complexity" evidence="1">
    <location>
        <begin position="242"/>
        <end position="264"/>
    </location>
</feature>
<evidence type="ECO:0000313" key="2">
    <source>
        <dbReference type="EMBL" id="TKA80556.1"/>
    </source>
</evidence>
<proteinExistence type="predicted"/>
<dbReference type="OrthoDB" id="5342588at2759"/>
<dbReference type="AlphaFoldDB" id="A0A4U0XVT2"/>
<name>A0A4U0XVT2_9PEZI</name>
<dbReference type="STRING" id="329884.A0A4U0XVT2"/>
<keyword evidence="3" id="KW-1185">Reference proteome</keyword>